<proteinExistence type="predicted"/>
<evidence type="ECO:0000313" key="1">
    <source>
        <dbReference type="EMBL" id="OMJ88661.1"/>
    </source>
</evidence>
<gene>
    <name evidence="1" type="ORF">SteCoe_9360</name>
</gene>
<name>A0A1R2CI35_9CILI</name>
<dbReference type="EMBL" id="MPUH01000145">
    <property type="protein sequence ID" value="OMJ88661.1"/>
    <property type="molecule type" value="Genomic_DNA"/>
</dbReference>
<dbReference type="Proteomes" id="UP000187209">
    <property type="component" value="Unassembled WGS sequence"/>
</dbReference>
<dbReference type="AlphaFoldDB" id="A0A1R2CI35"/>
<keyword evidence="2" id="KW-1185">Reference proteome</keyword>
<organism evidence="1 2">
    <name type="scientific">Stentor coeruleus</name>
    <dbReference type="NCBI Taxonomy" id="5963"/>
    <lineage>
        <taxon>Eukaryota</taxon>
        <taxon>Sar</taxon>
        <taxon>Alveolata</taxon>
        <taxon>Ciliophora</taxon>
        <taxon>Postciliodesmatophora</taxon>
        <taxon>Heterotrichea</taxon>
        <taxon>Heterotrichida</taxon>
        <taxon>Stentoridae</taxon>
        <taxon>Stentor</taxon>
    </lineage>
</organism>
<protein>
    <submittedName>
        <fullName evidence="1">Uncharacterized protein</fullName>
    </submittedName>
</protein>
<evidence type="ECO:0000313" key="2">
    <source>
        <dbReference type="Proteomes" id="UP000187209"/>
    </source>
</evidence>
<reference evidence="1 2" key="1">
    <citation type="submission" date="2016-11" db="EMBL/GenBank/DDBJ databases">
        <title>The macronuclear genome of Stentor coeruleus: a giant cell with tiny introns.</title>
        <authorList>
            <person name="Slabodnick M."/>
            <person name="Ruby J.G."/>
            <person name="Reiff S.B."/>
            <person name="Swart E.C."/>
            <person name="Gosai S."/>
            <person name="Prabakaran S."/>
            <person name="Witkowska E."/>
            <person name="Larue G.E."/>
            <person name="Fisher S."/>
            <person name="Freeman R.M."/>
            <person name="Gunawardena J."/>
            <person name="Chu W."/>
            <person name="Stover N.A."/>
            <person name="Gregory B.D."/>
            <person name="Nowacki M."/>
            <person name="Derisi J."/>
            <person name="Roy S.W."/>
            <person name="Marshall W.F."/>
            <person name="Sood P."/>
        </authorList>
    </citation>
    <scope>NUCLEOTIDE SEQUENCE [LARGE SCALE GENOMIC DNA]</scope>
    <source>
        <strain evidence="1">WM001</strain>
    </source>
</reference>
<sequence length="325" mass="38085">MNKKDPLEFLSSIILAEQNNHTDIFLYLESESNISNLGKNCLDIHTNITNIEERLDQYLTLYKNIYLSSITPKSQFYLIICNDLINKNFLLTQRMSNKILLRLENQEYYTEDINSHINFFENEFSNNENHNFSLAVIKSPSSDKNPHKPISYKMALQWTFTLQDVFKLKKNKSTKIIFTNQGDYVTVHQLAKNKNSDIGYIEIISKELKLLDSFEIGNTTILVKEIFQEKLMILIESDLNSLPVTLSESKNLHSILSENEIFHDSLMLIKFKKKPNSWFIKNKSPNYPLYCSLSTSYNSENHDFYRINNTQKIKLLDYIFEANIN</sequence>
<accession>A0A1R2CI35</accession>
<comment type="caution">
    <text evidence="1">The sequence shown here is derived from an EMBL/GenBank/DDBJ whole genome shotgun (WGS) entry which is preliminary data.</text>
</comment>